<reference evidence="2 3" key="1">
    <citation type="submission" date="2015-07" db="EMBL/GenBank/DDBJ databases">
        <title>High-quality draft genome sequence of Oceanobacillus caeni HM6, a bacillus isolated from a human feces.</title>
        <authorList>
            <person name="Kumar J."/>
            <person name="Verma M.K."/>
            <person name="Pandey R."/>
            <person name="Bhambi M."/>
            <person name="Chauhan N."/>
        </authorList>
    </citation>
    <scope>NUCLEOTIDE SEQUENCE [LARGE SCALE GENOMIC DNA]</scope>
    <source>
        <strain evidence="2 3">HM6</strain>
    </source>
</reference>
<evidence type="ECO:0000313" key="2">
    <source>
        <dbReference type="EMBL" id="KPH79206.1"/>
    </source>
</evidence>
<feature type="transmembrane region" description="Helical" evidence="1">
    <location>
        <begin position="132"/>
        <end position="153"/>
    </location>
</feature>
<organism evidence="2 3">
    <name type="scientific">Oceanobacillus caeni</name>
    <dbReference type="NCBI Taxonomy" id="405946"/>
    <lineage>
        <taxon>Bacteria</taxon>
        <taxon>Bacillati</taxon>
        <taxon>Bacillota</taxon>
        <taxon>Bacilli</taxon>
        <taxon>Bacillales</taxon>
        <taxon>Bacillaceae</taxon>
        <taxon>Oceanobacillus</taxon>
    </lineage>
</organism>
<evidence type="ECO:0008006" key="4">
    <source>
        <dbReference type="Google" id="ProtNLM"/>
    </source>
</evidence>
<dbReference type="Pfam" id="PF11667">
    <property type="entry name" value="DUF3267"/>
    <property type="match status" value="1"/>
</dbReference>
<comment type="caution">
    <text evidence="2">The sequence shown here is derived from an EMBL/GenBank/DDBJ whole genome shotgun (WGS) entry which is preliminary data.</text>
</comment>
<feature type="transmembrane region" description="Helical" evidence="1">
    <location>
        <begin position="106"/>
        <end position="126"/>
    </location>
</feature>
<gene>
    <name evidence="2" type="ORF">AFL42_00390</name>
</gene>
<keyword evidence="1" id="KW-1133">Transmembrane helix</keyword>
<evidence type="ECO:0000256" key="1">
    <source>
        <dbReference type="SAM" id="Phobius"/>
    </source>
</evidence>
<proteinExistence type="predicted"/>
<evidence type="ECO:0000313" key="3">
    <source>
        <dbReference type="Proteomes" id="UP000037854"/>
    </source>
</evidence>
<dbReference type="RefSeq" id="WP_047185305.1">
    <property type="nucleotide sequence ID" value="NZ_JAHHXM010000007.1"/>
</dbReference>
<accession>A0ABR5MNP0</accession>
<feature type="transmembrane region" description="Helical" evidence="1">
    <location>
        <begin position="20"/>
        <end position="39"/>
    </location>
</feature>
<keyword evidence="1" id="KW-0472">Membrane</keyword>
<name>A0ABR5MNP0_9BACI</name>
<keyword evidence="3" id="KW-1185">Reference proteome</keyword>
<feature type="transmembrane region" description="Helical" evidence="1">
    <location>
        <begin position="51"/>
        <end position="76"/>
    </location>
</feature>
<dbReference type="Proteomes" id="UP000037854">
    <property type="component" value="Unassembled WGS sequence"/>
</dbReference>
<dbReference type="EMBL" id="LGTK01000001">
    <property type="protein sequence ID" value="KPH79206.1"/>
    <property type="molecule type" value="Genomic_DNA"/>
</dbReference>
<dbReference type="InterPro" id="IPR021683">
    <property type="entry name" value="DUF3267"/>
</dbReference>
<sequence>MNCWKSINPDKEIGKTRTYFISTLIGVLTFIILYVPFTIYHGTNRNHETGFIPFLISVCFLPSIHSFMHILPLILLNKRVHIYYKFKMKIFPIFTYYTKSHITKKVSLIVLISPTILITFTGIILTYLFAKYYLYILLFTCIHVGVSFLDFWYMNQIIRAPKEAYVQSENDGFDILLKAH</sequence>
<keyword evidence="1" id="KW-0812">Transmembrane</keyword>
<protein>
    <recommendedName>
        <fullName evidence="4">Zincin peptidase</fullName>
    </recommendedName>
</protein>